<dbReference type="STRING" id="9823.ENSSSCP00000032659"/>
<evidence type="ECO:0000256" key="5">
    <source>
        <dbReference type="ARBA" id="ARBA00022692"/>
    </source>
</evidence>
<dbReference type="AlphaFoldDB" id="A0A286ZMH3"/>
<dbReference type="ExpressionAtlas" id="A0A286ZMH3">
    <property type="expression patterns" value="baseline and differential"/>
</dbReference>
<evidence type="ECO:0000256" key="1">
    <source>
        <dbReference type="ARBA" id="ARBA00004477"/>
    </source>
</evidence>
<reference evidence="10" key="4">
    <citation type="submission" date="2025-09" db="UniProtKB">
        <authorList>
            <consortium name="Ensembl"/>
        </authorList>
    </citation>
    <scope>IDENTIFICATION</scope>
</reference>
<evidence type="ECO:0000256" key="9">
    <source>
        <dbReference type="SAM" id="Phobius"/>
    </source>
</evidence>
<dbReference type="Proteomes" id="UP000008227">
    <property type="component" value="Chromosome 3"/>
</dbReference>
<comment type="subcellular location">
    <subcellularLocation>
        <location evidence="1">Endoplasmic reticulum membrane</location>
        <topology evidence="1">Multi-pass membrane protein</topology>
    </subcellularLocation>
    <subcellularLocation>
        <location evidence="2">Lipid droplet</location>
    </subcellularLocation>
</comment>
<evidence type="ECO:0000256" key="3">
    <source>
        <dbReference type="ARBA" id="ARBA00007618"/>
    </source>
</evidence>
<dbReference type="GO" id="GO:0005789">
    <property type="term" value="C:endoplasmic reticulum membrane"/>
    <property type="evidence" value="ECO:0007669"/>
    <property type="project" value="UniProtKB-SubCell"/>
</dbReference>
<evidence type="ECO:0000256" key="6">
    <source>
        <dbReference type="ARBA" id="ARBA00022824"/>
    </source>
</evidence>
<name>A0A286ZMH3_PIG</name>
<feature type="transmembrane region" description="Helical" evidence="9">
    <location>
        <begin position="55"/>
        <end position="87"/>
    </location>
</feature>
<keyword evidence="7 9" id="KW-1133">Transmembrane helix</keyword>
<dbReference type="Pfam" id="PF16015">
    <property type="entry name" value="Promethin"/>
    <property type="match status" value="1"/>
</dbReference>
<proteinExistence type="inferred from homology"/>
<dbReference type="InParanoid" id="A0A286ZMH3"/>
<protein>
    <submittedName>
        <fullName evidence="10">Lipid droplet assembly factor 1</fullName>
    </submittedName>
</protein>
<organism evidence="10 11">
    <name type="scientific">Sus scrofa</name>
    <name type="common">Pig</name>
    <dbReference type="NCBI Taxonomy" id="9823"/>
    <lineage>
        <taxon>Eukaryota</taxon>
        <taxon>Metazoa</taxon>
        <taxon>Chordata</taxon>
        <taxon>Craniata</taxon>
        <taxon>Vertebrata</taxon>
        <taxon>Euteleostomi</taxon>
        <taxon>Mammalia</taxon>
        <taxon>Eutheria</taxon>
        <taxon>Laurasiatheria</taxon>
        <taxon>Artiodactyla</taxon>
        <taxon>Suina</taxon>
        <taxon>Suidae</taxon>
        <taxon>Sus</taxon>
    </lineage>
</organism>
<keyword evidence="4" id="KW-0551">Lipid droplet</keyword>
<keyword evidence="6" id="KW-0256">Endoplasmic reticulum</keyword>
<evidence type="ECO:0000256" key="2">
    <source>
        <dbReference type="ARBA" id="ARBA00004502"/>
    </source>
</evidence>
<reference evidence="11" key="1">
    <citation type="submission" date="2009-11" db="EMBL/GenBank/DDBJ databases">
        <authorList>
            <consortium name="Porcine genome sequencing project"/>
        </authorList>
    </citation>
    <scope>NUCLEOTIDE SEQUENCE [LARGE SCALE GENOMIC DNA]</scope>
    <source>
        <strain evidence="11">Duroc</strain>
    </source>
</reference>
<dbReference type="Bgee" id="ENSSSCG00000031876">
    <property type="expression patterns" value="Expressed in testis and 44 other cell types or tissues"/>
</dbReference>
<sequence>MAKEEPPSISKDLQELQRKLSLLIDSVQNNSKVVALMKSPVGQYLDKHPFLTLTLLVFVAVSAVPVGFFILLVVLTSLAAFVGVILLEGLVISVGGLSLLCVLCGLGFVSLIISGIITVSYVVVSSLVNYWFSPRLLTQHNCNTGNIENRCWSIPLCTSRFQTFPPSTVQLKAHPSVKSHVTSGHWFYTCRPCGPGMVADEA</sequence>
<evidence type="ECO:0000256" key="4">
    <source>
        <dbReference type="ARBA" id="ARBA00022677"/>
    </source>
</evidence>
<evidence type="ECO:0000313" key="11">
    <source>
        <dbReference type="Proteomes" id="UP000008227"/>
    </source>
</evidence>
<gene>
    <name evidence="10" type="primary">LDAF1</name>
</gene>
<reference evidence="10" key="3">
    <citation type="submission" date="2025-08" db="UniProtKB">
        <authorList>
            <consortium name="Ensembl"/>
        </authorList>
    </citation>
    <scope>IDENTIFICATION</scope>
</reference>
<evidence type="ECO:0000256" key="8">
    <source>
        <dbReference type="ARBA" id="ARBA00023136"/>
    </source>
</evidence>
<dbReference type="GO" id="GO:0140042">
    <property type="term" value="P:lipid droplet formation"/>
    <property type="evidence" value="ECO:0007669"/>
    <property type="project" value="Ensembl"/>
</dbReference>
<accession>A0A286ZMH3</accession>
<keyword evidence="8 9" id="KW-0472">Membrane</keyword>
<dbReference type="Ensembl" id="ENSSSCT00000041420.2">
    <property type="protein sequence ID" value="ENSSSCP00000032659.2"/>
    <property type="gene ID" value="ENSSSCG00000031876.3"/>
</dbReference>
<keyword evidence="11" id="KW-1185">Reference proteome</keyword>
<reference evidence="10" key="2">
    <citation type="journal article" date="2020" name="Gigascience">
        <title>An improved pig reference genome sequence to enable pig genetics and genomics research.</title>
        <authorList>
            <person name="Warr A."/>
            <person name="Affara N."/>
            <person name="Aken B."/>
            <person name="Beiki H."/>
            <person name="Bickhart D.M."/>
            <person name="Billis K."/>
            <person name="Chow W."/>
            <person name="Eory L."/>
            <person name="Finlayson H.A."/>
            <person name="Flicek P."/>
            <person name="Giron C.G."/>
            <person name="Griffin D.K."/>
            <person name="Hall R."/>
            <person name="Hannum G."/>
            <person name="Hourlier T."/>
            <person name="Howe K."/>
            <person name="Hume D.A."/>
            <person name="Izuogu O."/>
            <person name="Kim K."/>
            <person name="Koren S."/>
            <person name="Liu H."/>
            <person name="Manchanda N."/>
            <person name="Martin F.J."/>
            <person name="Nonneman D.J."/>
            <person name="O'Connor R.E."/>
            <person name="Phillippy A.M."/>
            <person name="Rohrer G.A."/>
            <person name="Rosen B.D."/>
            <person name="Rund L.A."/>
            <person name="Sargent C.A."/>
            <person name="Schook L.B."/>
            <person name="Schroeder S.G."/>
            <person name="Schwartz A.S."/>
            <person name="Skinner B.M."/>
            <person name="Talbot R."/>
            <person name="Tseng E."/>
            <person name="Tuggle C.K."/>
            <person name="Watson M."/>
            <person name="Smith T.P.L."/>
            <person name="Archibald A.L."/>
        </authorList>
    </citation>
    <scope>NUCLEOTIDE SEQUENCE [LARGE SCALE GENOMIC DNA]</scope>
    <source>
        <strain evidence="10">Duroc</strain>
    </source>
</reference>
<evidence type="ECO:0000256" key="7">
    <source>
        <dbReference type="ARBA" id="ARBA00022989"/>
    </source>
</evidence>
<dbReference type="PANTHER" id="PTHR14275">
    <property type="entry name" value="PROMETHIN"/>
    <property type="match status" value="1"/>
</dbReference>
<keyword evidence="5 9" id="KW-0812">Transmembrane</keyword>
<dbReference type="GO" id="GO:0005811">
    <property type="term" value="C:lipid droplet"/>
    <property type="evidence" value="ECO:0007669"/>
    <property type="project" value="UniProtKB-SubCell"/>
</dbReference>
<dbReference type="PANTHER" id="PTHR14275:SF0">
    <property type="entry name" value="LIPID DROPLET ASSEMBLY FACTOR 1"/>
    <property type="match status" value="1"/>
</dbReference>
<comment type="similarity">
    <text evidence="3">Belongs to the LDAF1 family.</text>
</comment>
<dbReference type="GeneTree" id="ENSGT00390000006420"/>
<dbReference type="InterPro" id="IPR029709">
    <property type="entry name" value="LDAF1"/>
</dbReference>
<feature type="transmembrane region" description="Helical" evidence="9">
    <location>
        <begin position="99"/>
        <end position="132"/>
    </location>
</feature>
<evidence type="ECO:0000313" key="10">
    <source>
        <dbReference type="Ensembl" id="ENSSSCP00000032659.2"/>
    </source>
</evidence>